<keyword evidence="1" id="KW-1133">Transmembrane helix</keyword>
<keyword evidence="1" id="KW-0812">Transmembrane</keyword>
<keyword evidence="3" id="KW-1185">Reference proteome</keyword>
<protein>
    <recommendedName>
        <fullName evidence="4">Gustatory receptor</fullName>
    </recommendedName>
</protein>
<reference evidence="2 3" key="1">
    <citation type="submission" date="2024-05" db="EMBL/GenBank/DDBJ databases">
        <authorList>
            <person name="Wallberg A."/>
        </authorList>
    </citation>
    <scope>NUCLEOTIDE SEQUENCE [LARGE SCALE GENOMIC DNA]</scope>
</reference>
<evidence type="ECO:0000313" key="2">
    <source>
        <dbReference type="EMBL" id="CAL4115114.1"/>
    </source>
</evidence>
<sequence>MFRGRTSRSSVIMFLTVFIAAGGRVLVCCLMAVSALYDPEIDPFLTLETGRIVLPVASAIGVQLILGLAHFCLSCCGRNFISQTCSWTKTNVDSSEYSAGFMQTKSTEDSFRFTLATIRNRSSPGQLLNIIYKVAGGLGSILISVTTDAHSLLGLYSSAVYATWAVGSKIRFSVYDSFIETSIPVLASNLLTTGITLTMLSYTVNTVMVLMEGRYRYMSLVVSLMFMILPAYAYNLAALGNTDALQKLLFNQHYRERHINATIAVLNAIVTMAGLIISLNIITIVVAKVKARKK</sequence>
<proteinExistence type="predicted"/>
<evidence type="ECO:0008006" key="4">
    <source>
        <dbReference type="Google" id="ProtNLM"/>
    </source>
</evidence>
<gene>
    <name evidence="2" type="ORF">MNOR_LOCUS20589</name>
</gene>
<feature type="transmembrane region" description="Helical" evidence="1">
    <location>
        <begin position="259"/>
        <end position="287"/>
    </location>
</feature>
<dbReference type="Proteomes" id="UP001497623">
    <property type="component" value="Unassembled WGS sequence"/>
</dbReference>
<feature type="transmembrane region" description="Helical" evidence="1">
    <location>
        <begin position="190"/>
        <end position="210"/>
    </location>
</feature>
<accession>A0AAV2R416</accession>
<evidence type="ECO:0000313" key="3">
    <source>
        <dbReference type="Proteomes" id="UP001497623"/>
    </source>
</evidence>
<dbReference type="EMBL" id="CAXKWB010016023">
    <property type="protein sequence ID" value="CAL4115114.1"/>
    <property type="molecule type" value="Genomic_DNA"/>
</dbReference>
<comment type="caution">
    <text evidence="2">The sequence shown here is derived from an EMBL/GenBank/DDBJ whole genome shotgun (WGS) entry which is preliminary data.</text>
</comment>
<keyword evidence="1" id="KW-0472">Membrane</keyword>
<feature type="transmembrane region" description="Helical" evidence="1">
    <location>
        <begin position="217"/>
        <end position="239"/>
    </location>
</feature>
<evidence type="ECO:0000256" key="1">
    <source>
        <dbReference type="SAM" id="Phobius"/>
    </source>
</evidence>
<feature type="transmembrane region" description="Helical" evidence="1">
    <location>
        <begin position="52"/>
        <end position="73"/>
    </location>
</feature>
<feature type="transmembrane region" description="Helical" evidence="1">
    <location>
        <begin position="12"/>
        <end position="37"/>
    </location>
</feature>
<dbReference type="AlphaFoldDB" id="A0AAV2R416"/>
<organism evidence="2 3">
    <name type="scientific">Meganyctiphanes norvegica</name>
    <name type="common">Northern krill</name>
    <name type="synonym">Thysanopoda norvegica</name>
    <dbReference type="NCBI Taxonomy" id="48144"/>
    <lineage>
        <taxon>Eukaryota</taxon>
        <taxon>Metazoa</taxon>
        <taxon>Ecdysozoa</taxon>
        <taxon>Arthropoda</taxon>
        <taxon>Crustacea</taxon>
        <taxon>Multicrustacea</taxon>
        <taxon>Malacostraca</taxon>
        <taxon>Eumalacostraca</taxon>
        <taxon>Eucarida</taxon>
        <taxon>Euphausiacea</taxon>
        <taxon>Euphausiidae</taxon>
        <taxon>Meganyctiphanes</taxon>
    </lineage>
</organism>
<name>A0AAV2R416_MEGNR</name>
<feature type="transmembrane region" description="Helical" evidence="1">
    <location>
        <begin position="127"/>
        <end position="147"/>
    </location>
</feature>